<evidence type="ECO:0000256" key="1">
    <source>
        <dbReference type="SAM" id="Phobius"/>
    </source>
</evidence>
<evidence type="ECO:0000313" key="3">
    <source>
        <dbReference type="Proteomes" id="UP001153365"/>
    </source>
</evidence>
<dbReference type="EMBL" id="CALTRL010000992">
    <property type="protein sequence ID" value="CAH7670453.1"/>
    <property type="molecule type" value="Genomic_DNA"/>
</dbReference>
<feature type="transmembrane region" description="Helical" evidence="1">
    <location>
        <begin position="38"/>
        <end position="63"/>
    </location>
</feature>
<protein>
    <submittedName>
        <fullName evidence="2">Uncharacterized protein</fullName>
    </submittedName>
</protein>
<dbReference type="Proteomes" id="UP001153365">
    <property type="component" value="Unassembled WGS sequence"/>
</dbReference>
<feature type="transmembrane region" description="Helical" evidence="1">
    <location>
        <begin position="7"/>
        <end position="26"/>
    </location>
</feature>
<keyword evidence="3" id="KW-1185">Reference proteome</keyword>
<keyword evidence="1" id="KW-0472">Membrane</keyword>
<sequence length="98" mass="12105">MNELLYCYYYFLLAHINFWICEINLYMTYQAGCSTYGIIWWLIRLTVNLTVIAEPLVIVLYLIKDLWYQVILRFFQISDFKFQKKKKKLKLKQFDKRI</sequence>
<organism evidence="2 3">
    <name type="scientific">Phakopsora pachyrhizi</name>
    <name type="common">Asian soybean rust disease fungus</name>
    <dbReference type="NCBI Taxonomy" id="170000"/>
    <lineage>
        <taxon>Eukaryota</taxon>
        <taxon>Fungi</taxon>
        <taxon>Dikarya</taxon>
        <taxon>Basidiomycota</taxon>
        <taxon>Pucciniomycotina</taxon>
        <taxon>Pucciniomycetes</taxon>
        <taxon>Pucciniales</taxon>
        <taxon>Phakopsoraceae</taxon>
        <taxon>Phakopsora</taxon>
    </lineage>
</organism>
<evidence type="ECO:0000313" key="2">
    <source>
        <dbReference type="EMBL" id="CAH7670453.1"/>
    </source>
</evidence>
<accession>A0AAV0AR47</accession>
<keyword evidence="1" id="KW-1133">Transmembrane helix</keyword>
<reference evidence="2" key="1">
    <citation type="submission" date="2022-06" db="EMBL/GenBank/DDBJ databases">
        <authorList>
            <consortium name="SYNGENTA / RWTH Aachen University"/>
        </authorList>
    </citation>
    <scope>NUCLEOTIDE SEQUENCE</scope>
</reference>
<gene>
    <name evidence="2" type="ORF">PPACK8108_LOCUS5164</name>
</gene>
<keyword evidence="1" id="KW-0812">Transmembrane</keyword>
<name>A0AAV0AR47_PHAPC</name>
<proteinExistence type="predicted"/>
<comment type="caution">
    <text evidence="2">The sequence shown here is derived from an EMBL/GenBank/DDBJ whole genome shotgun (WGS) entry which is preliminary data.</text>
</comment>
<dbReference type="AlphaFoldDB" id="A0AAV0AR47"/>